<dbReference type="Proteomes" id="UP000175669">
    <property type="component" value="Unassembled WGS sequence"/>
</dbReference>
<protein>
    <recommendedName>
        <fullName evidence="6">ANTAR domain-containing protein</fullName>
    </recommendedName>
</protein>
<dbReference type="SMART" id="SM01012">
    <property type="entry name" value="ANTAR"/>
    <property type="match status" value="1"/>
</dbReference>
<comment type="caution">
    <text evidence="4">The sequence shown here is derived from an EMBL/GenBank/DDBJ whole genome shotgun (WGS) entry which is preliminary data.</text>
</comment>
<dbReference type="RefSeq" id="WP_070115899.1">
    <property type="nucleotide sequence ID" value="NZ_CAXATG010000002.1"/>
</dbReference>
<evidence type="ECO:0000259" key="2">
    <source>
        <dbReference type="PROSITE" id="PS50906"/>
    </source>
</evidence>
<feature type="coiled-coil region" evidence="1">
    <location>
        <begin position="348"/>
        <end position="378"/>
    </location>
</feature>
<evidence type="ECO:0008006" key="6">
    <source>
        <dbReference type="Google" id="ProtNLM"/>
    </source>
</evidence>
<keyword evidence="1" id="KW-0175">Coiled coil</keyword>
<dbReference type="PROSITE" id="PS50906">
    <property type="entry name" value="NIT"/>
    <property type="match status" value="1"/>
</dbReference>
<feature type="domain" description="ANTAR" evidence="3">
    <location>
        <begin position="358"/>
        <end position="419"/>
    </location>
</feature>
<dbReference type="AlphaFoldDB" id="A0A1E8CIJ5"/>
<dbReference type="STRING" id="1524254.PHACT_03285"/>
<evidence type="ECO:0000313" key="4">
    <source>
        <dbReference type="EMBL" id="OFE12276.1"/>
    </source>
</evidence>
<dbReference type="Pfam" id="PF08376">
    <property type="entry name" value="NIT"/>
    <property type="match status" value="1"/>
</dbReference>
<dbReference type="OrthoDB" id="9782798at2"/>
<proteinExistence type="predicted"/>
<reference evidence="5" key="1">
    <citation type="submission" date="2016-07" db="EMBL/GenBank/DDBJ databases">
        <authorList>
            <person name="Florea S."/>
            <person name="Webb J.S."/>
            <person name="Jaromczyk J."/>
            <person name="Schardl C.L."/>
        </authorList>
    </citation>
    <scope>NUCLEOTIDE SEQUENCE [LARGE SCALE GENOMIC DNA]</scope>
    <source>
        <strain evidence="5">KCTC 42131</strain>
    </source>
</reference>
<dbReference type="Pfam" id="PF03861">
    <property type="entry name" value="ANTAR"/>
    <property type="match status" value="1"/>
</dbReference>
<gene>
    <name evidence="4" type="ORF">PHACT_03285</name>
</gene>
<dbReference type="InterPro" id="IPR013587">
    <property type="entry name" value="Nitrate/nitrite_sensing"/>
</dbReference>
<dbReference type="InterPro" id="IPR010910">
    <property type="entry name" value="Nitrate/nitrite_sensing_bac"/>
</dbReference>
<dbReference type="InterPro" id="IPR036388">
    <property type="entry name" value="WH-like_DNA-bd_sf"/>
</dbReference>
<feature type="domain" description="NIT" evidence="2">
    <location>
        <begin position="41"/>
        <end position="296"/>
    </location>
</feature>
<dbReference type="GO" id="GO:0003723">
    <property type="term" value="F:RNA binding"/>
    <property type="evidence" value="ECO:0007669"/>
    <property type="project" value="InterPro"/>
</dbReference>
<keyword evidence="5" id="KW-1185">Reference proteome</keyword>
<dbReference type="EMBL" id="MASR01000001">
    <property type="protein sequence ID" value="OFE12276.1"/>
    <property type="molecule type" value="Genomic_DNA"/>
</dbReference>
<evidence type="ECO:0000256" key="1">
    <source>
        <dbReference type="SAM" id="Coils"/>
    </source>
</evidence>
<dbReference type="SUPFAM" id="SSF52172">
    <property type="entry name" value="CheY-like"/>
    <property type="match status" value="1"/>
</dbReference>
<accession>A0A1E8CIJ5</accession>
<sequence>MKKEKTAKDRGFRTAADYLTASKQCEIRNLKSLLSLCELVVACGNLVHALQRERGASNLFLGSGGQRFESELTQIRQRTDAEVTDFRSTLSAANAHLDRLADGTRMFSGLAYAVHALSELHLLRGKVSAQQLDAGVVTEAYSAVVQGLLLIVFETADIAADPEIARALVAMFNLMQGKELAGQERAAGSAGFASLHFDDDRNALLAHLIATQERCFEIFLQFADADSVSRWSSLQRTPELLEIERMRRYAAASTSPVARELELADRWFSLMTVHIDGMKQVENSLENFLTRLCVDRLAQAEASLKKSQLALGNLGSTNEFSTEPFVLVRASHPLDERSDTKGYGKSMMELLQYQSQRLQQMNSELTEARAALEERKLLERAKALLMKHRGISEDEAHKLLRNMAMNQSRRLVDVARSVIDMAAVWHNQ</sequence>
<dbReference type="PROSITE" id="PS50921">
    <property type="entry name" value="ANTAR"/>
    <property type="match status" value="1"/>
</dbReference>
<dbReference type="InterPro" id="IPR011006">
    <property type="entry name" value="CheY-like_superfamily"/>
</dbReference>
<evidence type="ECO:0000313" key="5">
    <source>
        <dbReference type="Proteomes" id="UP000175669"/>
    </source>
</evidence>
<name>A0A1E8CIJ5_9GAMM</name>
<dbReference type="Gene3D" id="1.10.10.10">
    <property type="entry name" value="Winged helix-like DNA-binding domain superfamily/Winged helix DNA-binding domain"/>
    <property type="match status" value="1"/>
</dbReference>
<organism evidence="4 5">
    <name type="scientific">Pseudohongiella acticola</name>
    <dbReference type="NCBI Taxonomy" id="1524254"/>
    <lineage>
        <taxon>Bacteria</taxon>
        <taxon>Pseudomonadati</taxon>
        <taxon>Pseudomonadota</taxon>
        <taxon>Gammaproteobacteria</taxon>
        <taxon>Pseudomonadales</taxon>
        <taxon>Pseudohongiellaceae</taxon>
        <taxon>Pseudohongiella</taxon>
    </lineage>
</organism>
<dbReference type="InterPro" id="IPR005561">
    <property type="entry name" value="ANTAR"/>
</dbReference>
<evidence type="ECO:0000259" key="3">
    <source>
        <dbReference type="PROSITE" id="PS50921"/>
    </source>
</evidence>